<gene>
    <name evidence="1" type="primary">traI_2</name>
    <name evidence="1" type="ORF">NCTC8179_07053</name>
</gene>
<evidence type="ECO:0000313" key="1">
    <source>
        <dbReference type="EMBL" id="STO41438.1"/>
    </source>
</evidence>
<accession>A0A377HGH7</accession>
<proteinExistence type="predicted"/>
<sequence length="66" mass="7355">MLSISSIKGDAGYYSHEDNYYASGSLDSRWMGEGAEKLGLKGKSPAPIWMLCVRVNFRTVQISPVW</sequence>
<protein>
    <submittedName>
        <fullName evidence="1">TraI protein</fullName>
    </submittedName>
</protein>
<dbReference type="SUPFAM" id="SSF55464">
    <property type="entry name" value="Origin of replication-binding domain, RBD-like"/>
    <property type="match status" value="1"/>
</dbReference>
<name>A0A377HGH7_ECOLX</name>
<organism evidence="1 2">
    <name type="scientific">Escherichia coli</name>
    <dbReference type="NCBI Taxonomy" id="562"/>
    <lineage>
        <taxon>Bacteria</taxon>
        <taxon>Pseudomonadati</taxon>
        <taxon>Pseudomonadota</taxon>
        <taxon>Gammaproteobacteria</taxon>
        <taxon>Enterobacterales</taxon>
        <taxon>Enterobacteriaceae</taxon>
        <taxon>Escherichia</taxon>
    </lineage>
</organism>
<dbReference type="AlphaFoldDB" id="A0A377HGH7"/>
<dbReference type="EMBL" id="UGEB01000005">
    <property type="protein sequence ID" value="STO41438.1"/>
    <property type="molecule type" value="Genomic_DNA"/>
</dbReference>
<evidence type="ECO:0000313" key="2">
    <source>
        <dbReference type="Proteomes" id="UP000255543"/>
    </source>
</evidence>
<dbReference type="Proteomes" id="UP000255543">
    <property type="component" value="Unassembled WGS sequence"/>
</dbReference>
<reference evidence="1 2" key="1">
    <citation type="submission" date="2018-06" db="EMBL/GenBank/DDBJ databases">
        <authorList>
            <consortium name="Pathogen Informatics"/>
            <person name="Doyle S."/>
        </authorList>
    </citation>
    <scope>NUCLEOTIDE SEQUENCE [LARGE SCALE GENOMIC DNA]</scope>
    <source>
        <strain evidence="1 2">NCTC8179</strain>
    </source>
</reference>